<dbReference type="GO" id="GO:0004322">
    <property type="term" value="F:ferroxidase activity"/>
    <property type="evidence" value="ECO:0007669"/>
    <property type="project" value="UniProtKB-EC"/>
</dbReference>
<dbReference type="InterPro" id="IPR002024">
    <property type="entry name" value="Bacterioferritin"/>
</dbReference>
<evidence type="ECO:0000256" key="2">
    <source>
        <dbReference type="ARBA" id="ARBA00022434"/>
    </source>
</evidence>
<dbReference type="PROSITE" id="PS50905">
    <property type="entry name" value="FERRITIN_LIKE"/>
    <property type="match status" value="1"/>
</dbReference>
<keyword evidence="9" id="KW-0560">Oxidoreductase</keyword>
<dbReference type="Pfam" id="PF00210">
    <property type="entry name" value="Ferritin"/>
    <property type="match status" value="1"/>
</dbReference>
<dbReference type="EMBL" id="CP116967">
    <property type="protein sequence ID" value="WNM58060.1"/>
    <property type="molecule type" value="Genomic_DNA"/>
</dbReference>
<sequence>MKAKKGVIDFLNKILTNELTAINQYFLHGEMCGHWGYEQLHNEIRKHSIDEMKHAEELIEHILYLDGVPNLQKLGTLKIGETVPEQFKSDLALEHEAVVLLTEAITHCASVGDFTTRHKLEEIVKSEEEHIDWIETQMETIKQVGVENYLAQHMHEK</sequence>
<dbReference type="EC" id="1.16.3.1" evidence="6"/>
<evidence type="ECO:0000256" key="1">
    <source>
        <dbReference type="ARBA" id="ARBA00008093"/>
    </source>
</evidence>
<dbReference type="Proteomes" id="UP001302719">
    <property type="component" value="Chromosome"/>
</dbReference>
<dbReference type="PANTHER" id="PTHR30295:SF0">
    <property type="entry name" value="BACTERIOFERRITIN"/>
    <property type="match status" value="1"/>
</dbReference>
<dbReference type="SUPFAM" id="SSF47240">
    <property type="entry name" value="Ferritin-like"/>
    <property type="match status" value="1"/>
</dbReference>
<feature type="binding site" evidence="7">
    <location>
        <position position="54"/>
    </location>
    <ligand>
        <name>Fe cation</name>
        <dbReference type="ChEBI" id="CHEBI:24875"/>
        <label>1</label>
    </ligand>
</feature>
<keyword evidence="10" id="KW-1185">Reference proteome</keyword>
<evidence type="ECO:0000256" key="7">
    <source>
        <dbReference type="PIRSR" id="PIRSR002560-1"/>
    </source>
</evidence>
<comment type="catalytic activity">
    <reaction evidence="6">
        <text>4 Fe(2+) + O2 + 4 H(+) = 4 Fe(3+) + 2 H2O</text>
        <dbReference type="Rhea" id="RHEA:11148"/>
        <dbReference type="ChEBI" id="CHEBI:15377"/>
        <dbReference type="ChEBI" id="CHEBI:15378"/>
        <dbReference type="ChEBI" id="CHEBI:15379"/>
        <dbReference type="ChEBI" id="CHEBI:29033"/>
        <dbReference type="ChEBI" id="CHEBI:29034"/>
        <dbReference type="EC" id="1.16.3.1"/>
    </reaction>
</comment>
<feature type="binding site" evidence="7">
    <location>
        <position position="51"/>
    </location>
    <ligand>
        <name>Fe cation</name>
        <dbReference type="ChEBI" id="CHEBI:24875"/>
        <label>1</label>
    </ligand>
</feature>
<feature type="binding site" evidence="7">
    <location>
        <position position="127"/>
    </location>
    <ligand>
        <name>Fe cation</name>
        <dbReference type="ChEBI" id="CHEBI:24875"/>
        <label>1</label>
    </ligand>
</feature>
<organism evidence="9 10">
    <name type="scientific">Candidatus Nitrospira allomarina</name>
    <dbReference type="NCBI Taxonomy" id="3020900"/>
    <lineage>
        <taxon>Bacteria</taxon>
        <taxon>Pseudomonadati</taxon>
        <taxon>Nitrospirota</taxon>
        <taxon>Nitrospiria</taxon>
        <taxon>Nitrospirales</taxon>
        <taxon>Nitrospiraceae</taxon>
        <taxon>Nitrospira</taxon>
    </lineage>
</organism>
<dbReference type="RefSeq" id="WP_312643347.1">
    <property type="nucleotide sequence ID" value="NZ_CP116967.1"/>
</dbReference>
<reference evidence="9 10" key="1">
    <citation type="submission" date="2023-01" db="EMBL/GenBank/DDBJ databases">
        <title>Cultivation and genomic characterization of new, ubiquitous marine nitrite-oxidizing bacteria from the Nitrospirales.</title>
        <authorList>
            <person name="Mueller A.J."/>
            <person name="Daebeler A."/>
            <person name="Herbold C.W."/>
            <person name="Kirkegaard R.H."/>
            <person name="Daims H."/>
        </authorList>
    </citation>
    <scope>NUCLEOTIDE SEQUENCE [LARGE SCALE GENOMIC DNA]</scope>
    <source>
        <strain evidence="9 10">VA</strain>
    </source>
</reference>
<evidence type="ECO:0000256" key="6">
    <source>
        <dbReference type="PIRNR" id="PIRNR002560"/>
    </source>
</evidence>
<evidence type="ECO:0000256" key="4">
    <source>
        <dbReference type="ARBA" id="ARBA00022723"/>
    </source>
</evidence>
<evidence type="ECO:0000256" key="3">
    <source>
        <dbReference type="ARBA" id="ARBA00022617"/>
    </source>
</evidence>
<dbReference type="InterPro" id="IPR009040">
    <property type="entry name" value="Ferritin-like_diiron"/>
</dbReference>
<feature type="binding site" evidence="7">
    <location>
        <position position="51"/>
    </location>
    <ligand>
        <name>Fe cation</name>
        <dbReference type="ChEBI" id="CHEBI:24875"/>
        <label>2</label>
    </ligand>
</feature>
<dbReference type="PIRSF" id="PIRSF002560">
    <property type="entry name" value="Bacterioferritin"/>
    <property type="match status" value="1"/>
</dbReference>
<evidence type="ECO:0000313" key="10">
    <source>
        <dbReference type="Proteomes" id="UP001302719"/>
    </source>
</evidence>
<feature type="binding site" evidence="7">
    <location>
        <position position="130"/>
    </location>
    <ligand>
        <name>Fe cation</name>
        <dbReference type="ChEBI" id="CHEBI:24875"/>
        <label>2</label>
    </ligand>
</feature>
<dbReference type="KEGG" id="nall:PP769_19145"/>
<evidence type="ECO:0000259" key="8">
    <source>
        <dbReference type="PROSITE" id="PS50905"/>
    </source>
</evidence>
<feature type="binding site" evidence="7">
    <location>
        <position position="18"/>
    </location>
    <ligand>
        <name>Fe cation</name>
        <dbReference type="ChEBI" id="CHEBI:24875"/>
        <label>1</label>
    </ligand>
</feature>
<dbReference type="PANTHER" id="PTHR30295">
    <property type="entry name" value="BACTERIOFERRITIN"/>
    <property type="match status" value="1"/>
</dbReference>
<keyword evidence="5 6" id="KW-0408">Iron</keyword>
<dbReference type="NCBIfam" id="TIGR00754">
    <property type="entry name" value="bfr"/>
    <property type="match status" value="1"/>
</dbReference>
<name>A0AA96GD92_9BACT</name>
<dbReference type="AlphaFoldDB" id="A0AA96GD92"/>
<feature type="binding site" evidence="7">
    <location>
        <position position="127"/>
    </location>
    <ligand>
        <name>Fe cation</name>
        <dbReference type="ChEBI" id="CHEBI:24875"/>
        <label>2</label>
    </ligand>
</feature>
<dbReference type="GO" id="GO:0020037">
    <property type="term" value="F:heme binding"/>
    <property type="evidence" value="ECO:0007669"/>
    <property type="project" value="TreeGrafter"/>
</dbReference>
<gene>
    <name evidence="9" type="primary">bfr</name>
    <name evidence="9" type="ORF">PP769_19145</name>
</gene>
<feature type="binding site" evidence="7">
    <location>
        <position position="50"/>
    </location>
    <ligand>
        <name>Fe cation</name>
        <dbReference type="ChEBI" id="CHEBI:24875"/>
        <label>3</label>
    </ligand>
</feature>
<dbReference type="GO" id="GO:0006879">
    <property type="term" value="P:intracellular iron ion homeostasis"/>
    <property type="evidence" value="ECO:0007669"/>
    <property type="project" value="UniProtKB-KW"/>
</dbReference>
<protein>
    <recommendedName>
        <fullName evidence="6">Bacterioferritin</fullName>
        <ecNumber evidence="6">1.16.3.1</ecNumber>
    </recommendedName>
</protein>
<dbReference type="InterPro" id="IPR009078">
    <property type="entry name" value="Ferritin-like_SF"/>
</dbReference>
<comment type="function">
    <text evidence="6">Iron-storage protein, whose ferroxidase center binds Fe(2+), oxidizes it using dioxygen to Fe(3+), and participates in the subsequent Fe(3+) oxide mineral core formation within the central cavity of the BFR protein shell.</text>
</comment>
<comment type="similarity">
    <text evidence="1 6">Belongs to the bacterioferritin family.</text>
</comment>
<accession>A0AA96GD92</accession>
<dbReference type="GO" id="GO:0008199">
    <property type="term" value="F:ferric iron binding"/>
    <property type="evidence" value="ECO:0007669"/>
    <property type="project" value="InterPro"/>
</dbReference>
<evidence type="ECO:0000256" key="5">
    <source>
        <dbReference type="ARBA" id="ARBA00023004"/>
    </source>
</evidence>
<feature type="binding site" evidence="7">
    <location>
        <position position="94"/>
    </location>
    <ligand>
        <name>Fe cation</name>
        <dbReference type="ChEBI" id="CHEBI:24875"/>
        <label>2</label>
    </ligand>
</feature>
<dbReference type="GO" id="GO:0005829">
    <property type="term" value="C:cytosol"/>
    <property type="evidence" value="ECO:0007669"/>
    <property type="project" value="TreeGrafter"/>
</dbReference>
<keyword evidence="4 6" id="KW-0479">Metal-binding</keyword>
<dbReference type="InterPro" id="IPR012347">
    <property type="entry name" value="Ferritin-like"/>
</dbReference>
<feature type="domain" description="Ferritin-like diiron" evidence="8">
    <location>
        <begin position="1"/>
        <end position="145"/>
    </location>
</feature>
<proteinExistence type="inferred from homology"/>
<evidence type="ECO:0000313" key="9">
    <source>
        <dbReference type="EMBL" id="WNM58060.1"/>
    </source>
</evidence>
<dbReference type="GO" id="GO:0006826">
    <property type="term" value="P:iron ion transport"/>
    <property type="evidence" value="ECO:0007669"/>
    <property type="project" value="InterPro"/>
</dbReference>
<keyword evidence="2 6" id="KW-0409">Iron storage</keyword>
<dbReference type="PRINTS" id="PR00601">
    <property type="entry name" value="BACFERRITIN"/>
</dbReference>
<keyword evidence="3" id="KW-0349">Heme</keyword>
<feature type="binding site" description="axial binding residue" evidence="7">
    <location>
        <position position="52"/>
    </location>
    <ligand>
        <name>heme b</name>
        <dbReference type="ChEBI" id="CHEBI:60344"/>
        <note>ligand shared between dimeric partners</note>
    </ligand>
    <ligandPart>
        <name>Fe</name>
        <dbReference type="ChEBI" id="CHEBI:18248"/>
    </ligandPart>
</feature>
<dbReference type="Gene3D" id="1.20.1260.10">
    <property type="match status" value="1"/>
</dbReference>
<dbReference type="InterPro" id="IPR008331">
    <property type="entry name" value="Ferritin_DPS_dom"/>
</dbReference>
<dbReference type="CDD" id="cd00907">
    <property type="entry name" value="Bacterioferritin"/>
    <property type="match status" value="1"/>
</dbReference>